<evidence type="ECO:0000256" key="1">
    <source>
        <dbReference type="ARBA" id="ARBA00004496"/>
    </source>
</evidence>
<evidence type="ECO:0000256" key="7">
    <source>
        <dbReference type="SAM" id="MobiDB-lite"/>
    </source>
</evidence>
<feature type="compositionally biased region" description="Low complexity" evidence="7">
    <location>
        <begin position="718"/>
        <end position="729"/>
    </location>
</feature>
<feature type="region of interest" description="Disordered" evidence="7">
    <location>
        <begin position="1"/>
        <end position="33"/>
    </location>
</feature>
<dbReference type="Pfam" id="PF18016">
    <property type="entry name" value="SAM_3"/>
    <property type="match status" value="1"/>
</dbReference>
<dbReference type="CDD" id="cd01210">
    <property type="entry name" value="PTB_EPS8"/>
    <property type="match status" value="1"/>
</dbReference>
<dbReference type="SUPFAM" id="SSF50729">
    <property type="entry name" value="PH domain-like"/>
    <property type="match status" value="1"/>
</dbReference>
<dbReference type="InterPro" id="IPR039801">
    <property type="entry name" value="EPS8-like"/>
</dbReference>
<dbReference type="Pfam" id="PF00018">
    <property type="entry name" value="SH3_1"/>
    <property type="match status" value="1"/>
</dbReference>
<dbReference type="PROSITE" id="PS50002">
    <property type="entry name" value="SH3"/>
    <property type="match status" value="1"/>
</dbReference>
<proteinExistence type="inferred from homology"/>
<organism evidence="9 10">
    <name type="scientific">Tetragonisca angustula</name>
    <dbReference type="NCBI Taxonomy" id="166442"/>
    <lineage>
        <taxon>Eukaryota</taxon>
        <taxon>Metazoa</taxon>
        <taxon>Ecdysozoa</taxon>
        <taxon>Arthropoda</taxon>
        <taxon>Hexapoda</taxon>
        <taxon>Insecta</taxon>
        <taxon>Pterygota</taxon>
        <taxon>Neoptera</taxon>
        <taxon>Endopterygota</taxon>
        <taxon>Hymenoptera</taxon>
        <taxon>Apocrita</taxon>
        <taxon>Aculeata</taxon>
        <taxon>Apoidea</taxon>
        <taxon>Anthophila</taxon>
        <taxon>Apidae</taxon>
        <taxon>Tetragonisca</taxon>
    </lineage>
</organism>
<dbReference type="InterPro" id="IPR041418">
    <property type="entry name" value="SAM_3"/>
</dbReference>
<keyword evidence="3 6" id="KW-0728">SH3 domain</keyword>
<dbReference type="Gene3D" id="2.30.29.30">
    <property type="entry name" value="Pleckstrin-homology domain (PH domain)/Phosphotyrosine-binding domain (PTB)"/>
    <property type="match status" value="1"/>
</dbReference>
<feature type="region of interest" description="Disordered" evidence="7">
    <location>
        <begin position="702"/>
        <end position="743"/>
    </location>
</feature>
<evidence type="ECO:0000256" key="5">
    <source>
        <dbReference type="ARBA" id="ARBA00022553"/>
    </source>
</evidence>
<dbReference type="InterPro" id="IPR001452">
    <property type="entry name" value="SH3_domain"/>
</dbReference>
<dbReference type="InterPro" id="IPR035462">
    <property type="entry name" value="Eps8_SH3"/>
</dbReference>
<dbReference type="GO" id="GO:0005737">
    <property type="term" value="C:cytoplasm"/>
    <property type="evidence" value="ECO:0007669"/>
    <property type="project" value="UniProtKB-SubCell"/>
</dbReference>
<dbReference type="InterPro" id="IPR055093">
    <property type="entry name" value="EPS8_2nd"/>
</dbReference>
<name>A0AAW0ZNE2_9HYME</name>
<dbReference type="GO" id="GO:0007266">
    <property type="term" value="P:Rho protein signal transduction"/>
    <property type="evidence" value="ECO:0007669"/>
    <property type="project" value="TreeGrafter"/>
</dbReference>
<comment type="caution">
    <text evidence="9">The sequence shown here is derived from an EMBL/GenBank/DDBJ whole genome shotgun (WGS) entry which is preliminary data.</text>
</comment>
<dbReference type="Pfam" id="PF22975">
    <property type="entry name" value="EPS8_2nd"/>
    <property type="match status" value="1"/>
</dbReference>
<sequence>MPYYNSGHSPSTYNKDGGSSGPSSTSGGRVSSSEPTYMMEHLATFTVTKETGIVYPADGMRRLLQLEKSNGIWSQKMQLRLERNWVLIMDNETGAVMERFPASLIQEPTAFTSRDPMEMYNNILVFTVADDSGSGQRAEMHIFQCQSVSAQDLVEDLKMLQMGKLVPGGSPRGPRGRIPPPPTLPPPEPPLNGVNVREQVSAFNANNADGQNDISREENNDEVSSTSSEKYERDVTILNHCFDDIEKFIARLQHAAAASKELERRRRNRKSKKRNLGDGMLTMRAKPPPEMEFIDIFQKFKLSFNLLAKLKAHIHDPNAPELVHFLFTPLALIVDASHDTNYDPNLPSKVVSPLLTREAVNLLINCVTSKETELWHSLGDTWLIPRDQWKGHVPPYHPIFMDGWSPEYPIPEDRDHDHLASLLNADKQKRDELPEQQNDPYYNHREVDESHYSSDYLEYESREERAGNEYFDRNYGTGSELYGREERVVDQTRAHSDISVDSIERTPRTAGMERAQEAWLDDLVARHAKIVQVTYPRTANNDKELTVVRGEYLEILDDSRKWWKARNSRGQVAHVPHTIVTPHNPSHSNDNDVFNNPLYTSRYPRQGHGYNYEDSEIERTSTSPGPEATHRTHAIPPPAPADWVRKERLGKKDESAEEAKSIGSNKVKFAIDYEMNGNEDELSVGESQTKDQKLKPNELTEVVQVHPPPSDANDEIVPETPTPSLTTSSAPPPPPPPPLDTQISVSSITSTMSTVTLKSNHSISGKNNEKQVQEELKQVLTIFREKKQHYGINREPLLDHCSTPREVQSWLSAKRFSEKTCKQLRDMTGSEVFNLTRRQLELYCGVAEGSKLYSEISTARIESEKSPRMSELKQILAKARHRVEE</sequence>
<dbReference type="InterPro" id="IPR036028">
    <property type="entry name" value="SH3-like_dom_sf"/>
</dbReference>
<feature type="compositionally biased region" description="Low complexity" evidence="7">
    <location>
        <begin position="21"/>
        <end position="33"/>
    </location>
</feature>
<keyword evidence="10" id="KW-1185">Reference proteome</keyword>
<feature type="compositionally biased region" description="Basic residues" evidence="7">
    <location>
        <begin position="265"/>
        <end position="274"/>
    </location>
</feature>
<dbReference type="InterPro" id="IPR011993">
    <property type="entry name" value="PH-like_dom_sf"/>
</dbReference>
<keyword evidence="4" id="KW-0963">Cytoplasm</keyword>
<dbReference type="GO" id="GO:0005886">
    <property type="term" value="C:plasma membrane"/>
    <property type="evidence" value="ECO:0007669"/>
    <property type="project" value="TreeGrafter"/>
</dbReference>
<feature type="compositionally biased region" description="Pro residues" evidence="7">
    <location>
        <begin position="177"/>
        <end position="190"/>
    </location>
</feature>
<dbReference type="EMBL" id="JAWNGG020000155">
    <property type="protein sequence ID" value="KAK9299170.1"/>
    <property type="molecule type" value="Genomic_DNA"/>
</dbReference>
<accession>A0AAW0ZNE2</accession>
<feature type="region of interest" description="Disordered" evidence="7">
    <location>
        <begin position="259"/>
        <end position="284"/>
    </location>
</feature>
<dbReference type="InterPro" id="IPR013761">
    <property type="entry name" value="SAM/pointed_sf"/>
</dbReference>
<dbReference type="SUPFAM" id="SSF50044">
    <property type="entry name" value="SH3-domain"/>
    <property type="match status" value="1"/>
</dbReference>
<feature type="compositionally biased region" description="Polar residues" evidence="7">
    <location>
        <begin position="201"/>
        <end position="213"/>
    </location>
</feature>
<dbReference type="Gene3D" id="1.10.150.50">
    <property type="entry name" value="Transcription Factor, Ets-1"/>
    <property type="match status" value="1"/>
</dbReference>
<dbReference type="AlphaFoldDB" id="A0AAW0ZNE2"/>
<evidence type="ECO:0000313" key="9">
    <source>
        <dbReference type="EMBL" id="KAK9299170.1"/>
    </source>
</evidence>
<gene>
    <name evidence="9" type="ORF">QLX08_007776</name>
</gene>
<dbReference type="GO" id="GO:0035023">
    <property type="term" value="P:regulation of Rho protein signal transduction"/>
    <property type="evidence" value="ECO:0007669"/>
    <property type="project" value="TreeGrafter"/>
</dbReference>
<feature type="region of interest" description="Disordered" evidence="7">
    <location>
        <begin position="164"/>
        <end position="230"/>
    </location>
</feature>
<dbReference type="InterPro" id="IPR013625">
    <property type="entry name" value="PTB"/>
</dbReference>
<feature type="region of interest" description="Disordered" evidence="7">
    <location>
        <begin position="426"/>
        <end position="447"/>
    </location>
</feature>
<evidence type="ECO:0000313" key="10">
    <source>
        <dbReference type="Proteomes" id="UP001432146"/>
    </source>
</evidence>
<feature type="region of interest" description="Disordered" evidence="7">
    <location>
        <begin position="598"/>
        <end position="643"/>
    </location>
</feature>
<protein>
    <recommendedName>
        <fullName evidence="8">SH3 domain-containing protein</fullName>
    </recommendedName>
</protein>
<feature type="compositionally biased region" description="Pro residues" evidence="7">
    <location>
        <begin position="730"/>
        <end position="739"/>
    </location>
</feature>
<comment type="subcellular location">
    <subcellularLocation>
        <location evidence="1">Cytoplasm</location>
    </subcellularLocation>
</comment>
<evidence type="ECO:0000256" key="3">
    <source>
        <dbReference type="ARBA" id="ARBA00022443"/>
    </source>
</evidence>
<comment type="similarity">
    <text evidence="2">Belongs to the EPS8 family.</text>
</comment>
<dbReference type="CDD" id="cd11764">
    <property type="entry name" value="SH3_Eps8"/>
    <property type="match status" value="1"/>
</dbReference>
<reference evidence="9 10" key="1">
    <citation type="submission" date="2024-05" db="EMBL/GenBank/DDBJ databases">
        <title>The nuclear and mitochondrial genome assemblies of Tetragonisca angustula (Apidae: Meliponini), a tiny yet remarkable pollinator in the Neotropics.</title>
        <authorList>
            <person name="Ferrari R."/>
            <person name="Ricardo P.C."/>
            <person name="Dias F.C."/>
            <person name="Araujo N.S."/>
            <person name="Soares D.O."/>
            <person name="Zhou Q.-S."/>
            <person name="Zhu C.-D."/>
            <person name="Coutinho L."/>
            <person name="Airas M.C."/>
            <person name="Batista T.M."/>
        </authorList>
    </citation>
    <scope>NUCLEOTIDE SEQUENCE [LARGE SCALE GENOMIC DNA]</scope>
    <source>
        <strain evidence="9">ASF017062</strain>
        <tissue evidence="9">Abdomen</tissue>
    </source>
</reference>
<dbReference type="Pfam" id="PF08416">
    <property type="entry name" value="PTB"/>
    <property type="match status" value="1"/>
</dbReference>
<dbReference type="InterPro" id="IPR033928">
    <property type="entry name" value="EPS8_PTB"/>
</dbReference>
<dbReference type="PANTHER" id="PTHR12287">
    <property type="entry name" value="EPIDERMAL GROWTH FACTOR RECEPTOR KINASE SUBSTRATE EPS8-RELATED PROTEIN"/>
    <property type="match status" value="1"/>
</dbReference>
<dbReference type="PANTHER" id="PTHR12287:SF23">
    <property type="entry name" value="AROUSER, ISOFORM A-RELATED"/>
    <property type="match status" value="1"/>
</dbReference>
<dbReference type="SMART" id="SM00326">
    <property type="entry name" value="SH3"/>
    <property type="match status" value="1"/>
</dbReference>
<evidence type="ECO:0000256" key="6">
    <source>
        <dbReference type="PROSITE-ProRule" id="PRU00192"/>
    </source>
</evidence>
<keyword evidence="5" id="KW-0597">Phosphoprotein</keyword>
<dbReference type="FunFam" id="2.30.30.40:FF:000183">
    <property type="entry name" value="Epidermal growth factor receptor kinase substrate 8"/>
    <property type="match status" value="1"/>
</dbReference>
<evidence type="ECO:0000259" key="8">
    <source>
        <dbReference type="PROSITE" id="PS50002"/>
    </source>
</evidence>
<feature type="compositionally biased region" description="Polar residues" evidence="7">
    <location>
        <begin position="1"/>
        <end position="14"/>
    </location>
</feature>
<dbReference type="Proteomes" id="UP001432146">
    <property type="component" value="Unassembled WGS sequence"/>
</dbReference>
<dbReference type="FunFam" id="2.30.29.30:FF:000289">
    <property type="entry name" value="Epidermal growth factor receptor kinase substrate 8"/>
    <property type="match status" value="1"/>
</dbReference>
<evidence type="ECO:0000256" key="4">
    <source>
        <dbReference type="ARBA" id="ARBA00022490"/>
    </source>
</evidence>
<feature type="domain" description="SH3" evidence="8">
    <location>
        <begin position="526"/>
        <end position="585"/>
    </location>
</feature>
<dbReference type="GO" id="GO:0003779">
    <property type="term" value="F:actin binding"/>
    <property type="evidence" value="ECO:0007669"/>
    <property type="project" value="TreeGrafter"/>
</dbReference>
<dbReference type="Gene3D" id="2.30.30.40">
    <property type="entry name" value="SH3 Domains"/>
    <property type="match status" value="1"/>
</dbReference>
<evidence type="ECO:0000256" key="2">
    <source>
        <dbReference type="ARBA" id="ARBA00006197"/>
    </source>
</evidence>